<keyword evidence="3" id="KW-1185">Reference proteome</keyword>
<sequence length="144" mass="16357">MGRLNRAGIMVYGGTSKVLSSINLSRAESNWISVVEELRTVLDTNRMLMEKQKRQLGTEKRCEKELREASRWRGMDDVEKAAARVGVKGPELRFINTCNRNFSLEGASKERRTENKSLQSQLRDTAEDVQAAGELLVRLKEAEE</sequence>
<organism evidence="3">
    <name type="scientific">Arabidopsis lyrata subsp. lyrata</name>
    <name type="common">Lyre-leaved rock-cress</name>
    <dbReference type="NCBI Taxonomy" id="81972"/>
    <lineage>
        <taxon>Eukaryota</taxon>
        <taxon>Viridiplantae</taxon>
        <taxon>Streptophyta</taxon>
        <taxon>Embryophyta</taxon>
        <taxon>Tracheophyta</taxon>
        <taxon>Spermatophyta</taxon>
        <taxon>Magnoliopsida</taxon>
        <taxon>eudicotyledons</taxon>
        <taxon>Gunneridae</taxon>
        <taxon>Pentapetalae</taxon>
        <taxon>rosids</taxon>
        <taxon>malvids</taxon>
        <taxon>Brassicales</taxon>
        <taxon>Brassicaceae</taxon>
        <taxon>Camelineae</taxon>
        <taxon>Arabidopsis</taxon>
    </lineage>
</organism>
<dbReference type="STRING" id="81972.D7L3F1"/>
<dbReference type="Proteomes" id="UP000008694">
    <property type="component" value="Unassembled WGS sequence"/>
</dbReference>
<dbReference type="eggNOG" id="KOG4280">
    <property type="taxonomic scope" value="Eukaryota"/>
</dbReference>
<evidence type="ECO:0000256" key="1">
    <source>
        <dbReference type="SAM" id="MobiDB-lite"/>
    </source>
</evidence>
<feature type="region of interest" description="Disordered" evidence="1">
    <location>
        <begin position="106"/>
        <end position="125"/>
    </location>
</feature>
<protein>
    <submittedName>
        <fullName evidence="2">Uncharacterized protein</fullName>
    </submittedName>
</protein>
<dbReference type="HOGENOM" id="CLU_1799080_0_0_1"/>
<dbReference type="Gramene" id="scaffold_302862.1">
    <property type="protein sequence ID" value="scaffold_302862.1"/>
    <property type="gene ID" value="scaffold_302862.1"/>
</dbReference>
<evidence type="ECO:0000313" key="3">
    <source>
        <dbReference type="Proteomes" id="UP000008694"/>
    </source>
</evidence>
<name>D7L3F1_ARALL</name>
<accession>D7L3F1</accession>
<dbReference type="AlphaFoldDB" id="D7L3F1"/>
<gene>
    <name evidence="2" type="ORF">ARALYDRAFT_898892</name>
</gene>
<evidence type="ECO:0000313" key="2">
    <source>
        <dbReference type="EMBL" id="EFH59707.1"/>
    </source>
</evidence>
<dbReference type="EMBL" id="GL348715">
    <property type="protein sequence ID" value="EFH59707.1"/>
    <property type="molecule type" value="Genomic_DNA"/>
</dbReference>
<reference evidence="3" key="1">
    <citation type="journal article" date="2011" name="Nat. Genet.">
        <title>The Arabidopsis lyrata genome sequence and the basis of rapid genome size change.</title>
        <authorList>
            <person name="Hu T.T."/>
            <person name="Pattyn P."/>
            <person name="Bakker E.G."/>
            <person name="Cao J."/>
            <person name="Cheng J.-F."/>
            <person name="Clark R.M."/>
            <person name="Fahlgren N."/>
            <person name="Fawcett J.A."/>
            <person name="Grimwood J."/>
            <person name="Gundlach H."/>
            <person name="Haberer G."/>
            <person name="Hollister J.D."/>
            <person name="Ossowski S."/>
            <person name="Ottilar R.P."/>
            <person name="Salamov A.A."/>
            <person name="Schneeberger K."/>
            <person name="Spannagl M."/>
            <person name="Wang X."/>
            <person name="Yang L."/>
            <person name="Nasrallah M.E."/>
            <person name="Bergelson J."/>
            <person name="Carrington J.C."/>
            <person name="Gaut B.S."/>
            <person name="Schmutz J."/>
            <person name="Mayer K.F.X."/>
            <person name="Van de Peer Y."/>
            <person name="Grigoriev I.V."/>
            <person name="Nordborg M."/>
            <person name="Weigel D."/>
            <person name="Guo Y.-L."/>
        </authorList>
    </citation>
    <scope>NUCLEOTIDE SEQUENCE [LARGE SCALE GENOMIC DNA]</scope>
    <source>
        <strain evidence="3">cv. MN47</strain>
    </source>
</reference>
<proteinExistence type="predicted"/>